<evidence type="ECO:0000313" key="3">
    <source>
        <dbReference type="WBParaSite" id="OFLC_0001160001-mRNA-1"/>
    </source>
</evidence>
<dbReference type="Proteomes" id="UP000267606">
    <property type="component" value="Unassembled WGS sequence"/>
</dbReference>
<evidence type="ECO:0000313" key="1">
    <source>
        <dbReference type="EMBL" id="VDO77735.1"/>
    </source>
</evidence>
<protein>
    <submittedName>
        <fullName evidence="1 3">Uncharacterized protein</fullName>
    </submittedName>
</protein>
<keyword evidence="2" id="KW-1185">Reference proteome</keyword>
<dbReference type="AlphaFoldDB" id="A0A183HVT8"/>
<gene>
    <name evidence="1" type="ORF">OFLC_LOCUS11602</name>
</gene>
<proteinExistence type="predicted"/>
<evidence type="ECO:0000313" key="2">
    <source>
        <dbReference type="Proteomes" id="UP000267606"/>
    </source>
</evidence>
<dbReference type="WBParaSite" id="OFLC_0001160001-mRNA-1">
    <property type="protein sequence ID" value="OFLC_0001160001-mRNA-1"/>
    <property type="gene ID" value="OFLC_0001160001"/>
</dbReference>
<accession>A0A183HVT8</accession>
<reference evidence="1 2" key="2">
    <citation type="submission" date="2018-11" db="EMBL/GenBank/DDBJ databases">
        <authorList>
            <consortium name="Pathogen Informatics"/>
        </authorList>
    </citation>
    <scope>NUCLEOTIDE SEQUENCE [LARGE SCALE GENOMIC DNA]</scope>
</reference>
<name>A0A183HVT8_9BILA</name>
<sequence>MEAKMAHESNTMKHQAILGEVETDKLCLDGWDVSPAGHCVGNISLKSYASFFFFGYFFCFELLF</sequence>
<reference evidence="3" key="1">
    <citation type="submission" date="2016-06" db="UniProtKB">
        <authorList>
            <consortium name="WormBaseParasite"/>
        </authorList>
    </citation>
    <scope>IDENTIFICATION</scope>
</reference>
<dbReference type="EMBL" id="UZAJ01016968">
    <property type="protein sequence ID" value="VDO77735.1"/>
    <property type="molecule type" value="Genomic_DNA"/>
</dbReference>
<organism evidence="3">
    <name type="scientific">Onchocerca flexuosa</name>
    <dbReference type="NCBI Taxonomy" id="387005"/>
    <lineage>
        <taxon>Eukaryota</taxon>
        <taxon>Metazoa</taxon>
        <taxon>Ecdysozoa</taxon>
        <taxon>Nematoda</taxon>
        <taxon>Chromadorea</taxon>
        <taxon>Rhabditida</taxon>
        <taxon>Spirurina</taxon>
        <taxon>Spiruromorpha</taxon>
        <taxon>Filarioidea</taxon>
        <taxon>Onchocercidae</taxon>
        <taxon>Onchocerca</taxon>
    </lineage>
</organism>